<gene>
    <name evidence="1" type="ORF">PACLA_8A082885</name>
</gene>
<dbReference type="InterPro" id="IPR011019">
    <property type="entry name" value="KIND_dom"/>
</dbReference>
<dbReference type="OrthoDB" id="5990168at2759"/>
<reference evidence="1" key="1">
    <citation type="submission" date="2020-04" db="EMBL/GenBank/DDBJ databases">
        <authorList>
            <person name="Alioto T."/>
            <person name="Alioto T."/>
            <person name="Gomez Garrido J."/>
        </authorList>
    </citation>
    <scope>NUCLEOTIDE SEQUENCE</scope>
    <source>
        <strain evidence="1">A484AB</strain>
    </source>
</reference>
<comment type="caution">
    <text evidence="1">The sequence shown here is derived from an EMBL/GenBank/DDBJ whole genome shotgun (WGS) entry which is preliminary data.</text>
</comment>
<dbReference type="SMART" id="SM00750">
    <property type="entry name" value="KIND"/>
    <property type="match status" value="1"/>
</dbReference>
<dbReference type="InterPro" id="IPR052074">
    <property type="entry name" value="NonRcpt_TyrProt_Phosphatase"/>
</dbReference>
<protein>
    <submittedName>
        <fullName evidence="1">Tyrosine- phosphatase non-receptor type 13-like</fullName>
    </submittedName>
</protein>
<organism evidence="1 2">
    <name type="scientific">Paramuricea clavata</name>
    <name type="common">Red gorgonian</name>
    <name type="synonym">Violescent sea-whip</name>
    <dbReference type="NCBI Taxonomy" id="317549"/>
    <lineage>
        <taxon>Eukaryota</taxon>
        <taxon>Metazoa</taxon>
        <taxon>Cnidaria</taxon>
        <taxon>Anthozoa</taxon>
        <taxon>Octocorallia</taxon>
        <taxon>Malacalcyonacea</taxon>
        <taxon>Plexauridae</taxon>
        <taxon>Paramuricea</taxon>
    </lineage>
</organism>
<evidence type="ECO:0000313" key="1">
    <source>
        <dbReference type="EMBL" id="CAB4010982.1"/>
    </source>
</evidence>
<dbReference type="AlphaFoldDB" id="A0A6S7J0G1"/>
<dbReference type="Pfam" id="PF16474">
    <property type="entry name" value="KIND"/>
    <property type="match status" value="1"/>
</dbReference>
<name>A0A6S7J0G1_PARCT</name>
<sequence length="293" mass="32421">MPVLAANQVTLTEVLEVKGSPLNEEEIWAVLSHAGKAIERVLADGKGKQHGQPSLLISPDTLILSHSGRVKVSTHVGREKAKNPTYRAPELSSRTISPSDGAVEKMYVYSLGMTLYYAAEYALNKSKMGHLSVSLGNLLLSMCEELARSRYSLRQVLAACGSKYGDRFYSKIIKSLVVLVLGNNIPEVIQHSDVDKETSLTRGYISDDQHPSRSLRARYRSSLELPSPPLAYRASRGQVTSEELIGSNDRLMTSPEEQPSHHSKNKYMTKIPHTLAKIQDGSRLLNLFQVVSY</sequence>
<dbReference type="PANTHER" id="PTHR46900">
    <property type="entry name" value="TYROSINE-PROTEIN PHOSPHATASE NON-RECEPTOR TYPE 13"/>
    <property type="match status" value="1"/>
</dbReference>
<dbReference type="PROSITE" id="PS51377">
    <property type="entry name" value="KIND"/>
    <property type="match status" value="1"/>
</dbReference>
<proteinExistence type="predicted"/>
<dbReference type="Proteomes" id="UP001152795">
    <property type="component" value="Unassembled WGS sequence"/>
</dbReference>
<dbReference type="Gene3D" id="1.10.510.10">
    <property type="entry name" value="Transferase(Phosphotransferase) domain 1"/>
    <property type="match status" value="1"/>
</dbReference>
<dbReference type="EMBL" id="CACRXK020006985">
    <property type="protein sequence ID" value="CAB4010982.1"/>
    <property type="molecule type" value="Genomic_DNA"/>
</dbReference>
<dbReference type="SUPFAM" id="SSF56112">
    <property type="entry name" value="Protein kinase-like (PK-like)"/>
    <property type="match status" value="1"/>
</dbReference>
<dbReference type="InterPro" id="IPR011009">
    <property type="entry name" value="Kinase-like_dom_sf"/>
</dbReference>
<evidence type="ECO:0000313" key="2">
    <source>
        <dbReference type="Proteomes" id="UP001152795"/>
    </source>
</evidence>
<keyword evidence="2" id="KW-1185">Reference proteome</keyword>
<accession>A0A6S7J0G1</accession>
<dbReference type="PANTHER" id="PTHR46900:SF2">
    <property type="entry name" value="TYROSINE-PROTEIN PHOSPHATASE NON-RECEPTOR TYPE 13"/>
    <property type="match status" value="1"/>
</dbReference>